<sequence length="336" mass="36355">MLHRLLARLPLLLILALAVAGGVWLWQAKSGIPVSLAEPRKGPAVEAIYATGTVEAEKWARIAPVMPGRIAEILAAEGDSVKEGQPLARLDDREARARVSELEAKAAYWREELTRSGVLAERGIRSKEAEQKARSEYNQVTAAINAARQRRTDLLVTSPMDGVVLKRDGEVGELAEIKDALFWVGAPRPLRITAEVDEEDIVRVKLGQKVLIKADAFADAVQEARVDRVTPKGDPVNKTFRVRVMLPDDSPLLVGMTTEINIITRENPDALLIPASALVDGNKVFVVEDGLAQSRPVTTGIRGRTMMEVTAGLAVGTPVIAAPPAGLKSGDRVRLK</sequence>
<dbReference type="Pfam" id="PF25984">
    <property type="entry name" value="BSH_YknX"/>
    <property type="match status" value="1"/>
</dbReference>
<comment type="caution">
    <text evidence="5">The sequence shown here is derived from an EMBL/GenBank/DDBJ whole genome shotgun (WGS) entry which is preliminary data.</text>
</comment>
<dbReference type="Pfam" id="PF25954">
    <property type="entry name" value="Beta-barrel_RND_2"/>
    <property type="match status" value="1"/>
</dbReference>
<dbReference type="PANTHER" id="PTHR30469">
    <property type="entry name" value="MULTIDRUG RESISTANCE PROTEIN MDTA"/>
    <property type="match status" value="1"/>
</dbReference>
<name>A0A178M3U0_9PROT</name>
<evidence type="ECO:0000256" key="1">
    <source>
        <dbReference type="ARBA" id="ARBA00009477"/>
    </source>
</evidence>
<dbReference type="InterPro" id="IPR006143">
    <property type="entry name" value="RND_pump_MFP"/>
</dbReference>
<dbReference type="EMBL" id="LWQT01000131">
    <property type="protein sequence ID" value="OAN42920.1"/>
    <property type="molecule type" value="Genomic_DNA"/>
</dbReference>
<feature type="domain" description="CusB-like beta-barrel" evidence="2">
    <location>
        <begin position="192"/>
        <end position="263"/>
    </location>
</feature>
<dbReference type="RefSeq" id="WP_068495912.1">
    <property type="nucleotide sequence ID" value="NZ_LWQT01000131.1"/>
</dbReference>
<dbReference type="STRING" id="1285242.A6A04_09430"/>
<dbReference type="InterPro" id="IPR058627">
    <property type="entry name" value="MdtA-like_C"/>
</dbReference>
<dbReference type="AlphaFoldDB" id="A0A178M3U0"/>
<dbReference type="GO" id="GO:0015562">
    <property type="term" value="F:efflux transmembrane transporter activity"/>
    <property type="evidence" value="ECO:0007669"/>
    <property type="project" value="TreeGrafter"/>
</dbReference>
<dbReference type="InterPro" id="IPR058639">
    <property type="entry name" value="BSH_YknX-like"/>
</dbReference>
<comment type="similarity">
    <text evidence="1">Belongs to the membrane fusion protein (MFP) (TC 8.A.1) family.</text>
</comment>
<dbReference type="Gene3D" id="2.40.30.170">
    <property type="match status" value="1"/>
</dbReference>
<organism evidence="5 6">
    <name type="scientific">Paramagnetospirillum marisnigri</name>
    <dbReference type="NCBI Taxonomy" id="1285242"/>
    <lineage>
        <taxon>Bacteria</taxon>
        <taxon>Pseudomonadati</taxon>
        <taxon>Pseudomonadota</taxon>
        <taxon>Alphaproteobacteria</taxon>
        <taxon>Rhodospirillales</taxon>
        <taxon>Magnetospirillaceae</taxon>
        <taxon>Paramagnetospirillum</taxon>
    </lineage>
</organism>
<dbReference type="GO" id="GO:1990281">
    <property type="term" value="C:efflux pump complex"/>
    <property type="evidence" value="ECO:0007669"/>
    <property type="project" value="TreeGrafter"/>
</dbReference>
<dbReference type="PANTHER" id="PTHR30469:SF15">
    <property type="entry name" value="HLYD FAMILY OF SECRETION PROTEINS"/>
    <property type="match status" value="1"/>
</dbReference>
<dbReference type="Gene3D" id="2.40.420.20">
    <property type="match status" value="1"/>
</dbReference>
<protein>
    <submittedName>
        <fullName evidence="5">Efflux transporter periplasmic adaptor subunit</fullName>
    </submittedName>
</protein>
<evidence type="ECO:0000313" key="6">
    <source>
        <dbReference type="Proteomes" id="UP000078428"/>
    </source>
</evidence>
<dbReference type="SUPFAM" id="SSF111369">
    <property type="entry name" value="HlyD-like secretion proteins"/>
    <property type="match status" value="1"/>
</dbReference>
<feature type="domain" description="YknX-like barrel-sandwich hybrid" evidence="4">
    <location>
        <begin position="68"/>
        <end position="171"/>
    </location>
</feature>
<evidence type="ECO:0000313" key="5">
    <source>
        <dbReference type="EMBL" id="OAN42920.1"/>
    </source>
</evidence>
<dbReference type="Proteomes" id="UP000078428">
    <property type="component" value="Unassembled WGS sequence"/>
</dbReference>
<dbReference type="OrthoDB" id="9806939at2"/>
<evidence type="ECO:0000259" key="4">
    <source>
        <dbReference type="Pfam" id="PF25984"/>
    </source>
</evidence>
<dbReference type="InterPro" id="IPR058792">
    <property type="entry name" value="Beta-barrel_RND_2"/>
</dbReference>
<proteinExistence type="inferred from homology"/>
<evidence type="ECO:0000259" key="2">
    <source>
        <dbReference type="Pfam" id="PF25954"/>
    </source>
</evidence>
<reference evidence="5 6" key="1">
    <citation type="submission" date="2016-04" db="EMBL/GenBank/DDBJ databases">
        <title>Draft genome sequence of freshwater magnetotactic bacteria Magnetospirillum marisnigri SP-1 and Magnetospirillum moscoviense BB-1.</title>
        <authorList>
            <person name="Koziaeva V."/>
            <person name="Dziuba M.V."/>
            <person name="Ivanov T.M."/>
            <person name="Kuznetsov B."/>
            <person name="Grouzdev D.S."/>
        </authorList>
    </citation>
    <scope>NUCLEOTIDE SEQUENCE [LARGE SCALE GENOMIC DNA]</scope>
    <source>
        <strain evidence="5 6">SP-1</strain>
    </source>
</reference>
<gene>
    <name evidence="5" type="ORF">A6A04_09430</name>
</gene>
<dbReference type="Gene3D" id="2.40.50.100">
    <property type="match status" value="1"/>
</dbReference>
<dbReference type="Pfam" id="PF25967">
    <property type="entry name" value="RND-MFP_C"/>
    <property type="match status" value="1"/>
</dbReference>
<evidence type="ECO:0000259" key="3">
    <source>
        <dbReference type="Pfam" id="PF25967"/>
    </source>
</evidence>
<dbReference type="NCBIfam" id="TIGR01730">
    <property type="entry name" value="RND_mfp"/>
    <property type="match status" value="1"/>
</dbReference>
<accession>A0A178M3U0</accession>
<keyword evidence="6" id="KW-1185">Reference proteome</keyword>
<feature type="domain" description="Multidrug resistance protein MdtA-like C-terminal permuted SH3" evidence="3">
    <location>
        <begin position="269"/>
        <end position="320"/>
    </location>
</feature>